<dbReference type="Proteomes" id="UP000253727">
    <property type="component" value="Unassembled WGS sequence"/>
</dbReference>
<name>A0A369Q7Q7_9SPHN</name>
<evidence type="ECO:0000313" key="1">
    <source>
        <dbReference type="EMBL" id="RDC59317.1"/>
    </source>
</evidence>
<gene>
    <name evidence="1" type="ORF">HME9302_00504</name>
</gene>
<dbReference type="AlphaFoldDB" id="A0A369Q7Q7"/>
<evidence type="ECO:0000313" key="2">
    <source>
        <dbReference type="Proteomes" id="UP000253727"/>
    </source>
</evidence>
<dbReference type="EMBL" id="QBKA01000002">
    <property type="protein sequence ID" value="RDC59317.1"/>
    <property type="molecule type" value="Genomic_DNA"/>
</dbReference>
<comment type="caution">
    <text evidence="1">The sequence shown here is derived from an EMBL/GenBank/DDBJ whole genome shotgun (WGS) entry which is preliminary data.</text>
</comment>
<protein>
    <submittedName>
        <fullName evidence="1">Uncharacterized protein</fullName>
    </submittedName>
</protein>
<organism evidence="1 2">
    <name type="scientific">Alteripontixanthobacter maritimus</name>
    <dbReference type="NCBI Taxonomy" id="2161824"/>
    <lineage>
        <taxon>Bacteria</taxon>
        <taxon>Pseudomonadati</taxon>
        <taxon>Pseudomonadota</taxon>
        <taxon>Alphaproteobacteria</taxon>
        <taxon>Sphingomonadales</taxon>
        <taxon>Erythrobacteraceae</taxon>
        <taxon>Alteripontixanthobacter</taxon>
    </lineage>
</organism>
<sequence length="101" mass="11462">MIDENCTGIHGIERAIWTQSDGLYIRIIADAGENEFGVCRSLGRRFRDRDVQPFTSIARLPFLCSSLGAVIGRYRVPCSREMGGHRPTHYAKAEERDGMFR</sequence>
<keyword evidence="2" id="KW-1185">Reference proteome</keyword>
<proteinExistence type="predicted"/>
<reference evidence="1 2" key="1">
    <citation type="submission" date="2018-04" db="EMBL/GenBank/DDBJ databases">
        <title>Altererythrobacter sp. HME9302 genome sequencing and assembly.</title>
        <authorList>
            <person name="Kang H."/>
            <person name="Kim H."/>
            <person name="Joh K."/>
        </authorList>
    </citation>
    <scope>NUCLEOTIDE SEQUENCE [LARGE SCALE GENOMIC DNA]</scope>
    <source>
        <strain evidence="1 2">HME9302</strain>
    </source>
</reference>
<accession>A0A369Q7Q7</accession>